<accession>A0AAN7CMH8</accession>
<dbReference type="EMBL" id="MU857782">
    <property type="protein sequence ID" value="KAK4243772.1"/>
    <property type="molecule type" value="Genomic_DNA"/>
</dbReference>
<dbReference type="AlphaFoldDB" id="A0AAN7CMH8"/>
<evidence type="ECO:0000313" key="2">
    <source>
        <dbReference type="Proteomes" id="UP001303647"/>
    </source>
</evidence>
<gene>
    <name evidence="1" type="ORF">C7999DRAFT_17917</name>
</gene>
<protein>
    <submittedName>
        <fullName evidence="1">Amidoligase enzyme-domain-containing protein</fullName>
    </submittedName>
</protein>
<sequence>MSTSKGSDTPGLRFGVEIELVVKSKNRPHTTFQSLALDICRHLGKAKVPSHVARLSQKADAAETYQDWTIIEDSTLPSNQAENFFGVELVSPIFYLQQPQIWIPQIQETWRILQREFEVHATKECSTHVHLSPANRLWTLREAKGIAKAAVFFERCIDALMPGHRRINPYCMSNRWNPGYSGRSMPQIFSDISQAESSENLGERMCWCSKDSVHAFQTLHEDDFVHPHFRWNFTALTERTRTIEFRQPPASRDAGQTVTWILLAASFAQWASERADLTLDPARTANLEDLHRCLMAGARVSGVSDNMLGLLEALFRGVKRLPVPRYNLKSMTQEEQNGLRREATRMGIPFEKYKELFAYE</sequence>
<dbReference type="PANTHER" id="PTHR36847:SF1">
    <property type="entry name" value="AMIDOLIGASE ENZYME"/>
    <property type="match status" value="1"/>
</dbReference>
<dbReference type="Pfam" id="PF12224">
    <property type="entry name" value="Amidoligase_2"/>
    <property type="match status" value="1"/>
</dbReference>
<reference evidence="1" key="1">
    <citation type="journal article" date="2023" name="Mol. Phylogenet. Evol.">
        <title>Genome-scale phylogeny and comparative genomics of the fungal order Sordariales.</title>
        <authorList>
            <person name="Hensen N."/>
            <person name="Bonometti L."/>
            <person name="Westerberg I."/>
            <person name="Brannstrom I.O."/>
            <person name="Guillou S."/>
            <person name="Cros-Aarteil S."/>
            <person name="Calhoun S."/>
            <person name="Haridas S."/>
            <person name="Kuo A."/>
            <person name="Mondo S."/>
            <person name="Pangilinan J."/>
            <person name="Riley R."/>
            <person name="LaButti K."/>
            <person name="Andreopoulos B."/>
            <person name="Lipzen A."/>
            <person name="Chen C."/>
            <person name="Yan M."/>
            <person name="Daum C."/>
            <person name="Ng V."/>
            <person name="Clum A."/>
            <person name="Steindorff A."/>
            <person name="Ohm R.A."/>
            <person name="Martin F."/>
            <person name="Silar P."/>
            <person name="Natvig D.O."/>
            <person name="Lalanne C."/>
            <person name="Gautier V."/>
            <person name="Ament-Velasquez S.L."/>
            <person name="Kruys A."/>
            <person name="Hutchinson M.I."/>
            <person name="Powell A.J."/>
            <person name="Barry K."/>
            <person name="Miller A.N."/>
            <person name="Grigoriev I.V."/>
            <person name="Debuchy R."/>
            <person name="Gladieux P."/>
            <person name="Hiltunen Thoren M."/>
            <person name="Johannesson H."/>
        </authorList>
    </citation>
    <scope>NUCLEOTIDE SEQUENCE</scope>
    <source>
        <strain evidence="1">CBS 359.72</strain>
    </source>
</reference>
<organism evidence="1 2">
    <name type="scientific">Corynascus novoguineensis</name>
    <dbReference type="NCBI Taxonomy" id="1126955"/>
    <lineage>
        <taxon>Eukaryota</taxon>
        <taxon>Fungi</taxon>
        <taxon>Dikarya</taxon>
        <taxon>Ascomycota</taxon>
        <taxon>Pezizomycotina</taxon>
        <taxon>Sordariomycetes</taxon>
        <taxon>Sordariomycetidae</taxon>
        <taxon>Sordariales</taxon>
        <taxon>Chaetomiaceae</taxon>
        <taxon>Corynascus</taxon>
    </lineage>
</organism>
<reference evidence="1" key="2">
    <citation type="submission" date="2023-05" db="EMBL/GenBank/DDBJ databases">
        <authorList>
            <consortium name="Lawrence Berkeley National Laboratory"/>
            <person name="Steindorff A."/>
            <person name="Hensen N."/>
            <person name="Bonometti L."/>
            <person name="Westerberg I."/>
            <person name="Brannstrom I.O."/>
            <person name="Guillou S."/>
            <person name="Cros-Aarteil S."/>
            <person name="Calhoun S."/>
            <person name="Haridas S."/>
            <person name="Kuo A."/>
            <person name="Mondo S."/>
            <person name="Pangilinan J."/>
            <person name="Riley R."/>
            <person name="Labutti K."/>
            <person name="Andreopoulos B."/>
            <person name="Lipzen A."/>
            <person name="Chen C."/>
            <person name="Yanf M."/>
            <person name="Daum C."/>
            <person name="Ng V."/>
            <person name="Clum A."/>
            <person name="Ohm R."/>
            <person name="Martin F."/>
            <person name="Silar P."/>
            <person name="Natvig D."/>
            <person name="Lalanne C."/>
            <person name="Gautier V."/>
            <person name="Ament-Velasquez S.L."/>
            <person name="Kruys A."/>
            <person name="Hutchinson M.I."/>
            <person name="Powell A.J."/>
            <person name="Barry K."/>
            <person name="Miller A.N."/>
            <person name="Grigoriev I.V."/>
            <person name="Debuchy R."/>
            <person name="Gladieux P."/>
            <person name="Thoren M.H."/>
            <person name="Johannesson H."/>
        </authorList>
    </citation>
    <scope>NUCLEOTIDE SEQUENCE</scope>
    <source>
        <strain evidence="1">CBS 359.72</strain>
    </source>
</reference>
<proteinExistence type="predicted"/>
<keyword evidence="2" id="KW-1185">Reference proteome</keyword>
<dbReference type="Proteomes" id="UP001303647">
    <property type="component" value="Unassembled WGS sequence"/>
</dbReference>
<dbReference type="PANTHER" id="PTHR36847">
    <property type="entry name" value="AMIDOLIGASE ENZYME"/>
    <property type="match status" value="1"/>
</dbReference>
<comment type="caution">
    <text evidence="1">The sequence shown here is derived from an EMBL/GenBank/DDBJ whole genome shotgun (WGS) entry which is preliminary data.</text>
</comment>
<evidence type="ECO:0000313" key="1">
    <source>
        <dbReference type="EMBL" id="KAK4243772.1"/>
    </source>
</evidence>
<dbReference type="InterPro" id="IPR022025">
    <property type="entry name" value="Amidoligase_2"/>
</dbReference>
<name>A0AAN7CMH8_9PEZI</name>